<evidence type="ECO:0000256" key="3">
    <source>
        <dbReference type="ARBA" id="ARBA00024356"/>
    </source>
</evidence>
<evidence type="ECO:0000313" key="4">
    <source>
        <dbReference type="EMBL" id="OGY90937.1"/>
    </source>
</evidence>
<organism evidence="4 5">
    <name type="scientific">Candidatus Komeilibacteria bacterium RIFCSPLOWO2_01_FULL_52_15</name>
    <dbReference type="NCBI Taxonomy" id="1798551"/>
    <lineage>
        <taxon>Bacteria</taxon>
        <taxon>Candidatus Komeiliibacteriota</taxon>
    </lineage>
</organism>
<dbReference type="InterPro" id="IPR007184">
    <property type="entry name" value="Mannoside_phosphorylase"/>
</dbReference>
<protein>
    <recommendedName>
        <fullName evidence="6">Glycosidase</fullName>
    </recommendedName>
</protein>
<accession>A0A1G2BRT0</accession>
<dbReference type="CDD" id="cd18614">
    <property type="entry name" value="GH130"/>
    <property type="match status" value="1"/>
</dbReference>
<dbReference type="STRING" id="1798551.A3B30_03565"/>
<dbReference type="Proteomes" id="UP000178248">
    <property type="component" value="Unassembled WGS sequence"/>
</dbReference>
<keyword evidence="2" id="KW-0808">Transferase</keyword>
<comment type="similarity">
    <text evidence="3">Belongs to the glycosyl hydrolase 130 family.</text>
</comment>
<proteinExistence type="inferred from homology"/>
<dbReference type="CDD" id="cd18611">
    <property type="entry name" value="GH130"/>
    <property type="match status" value="1"/>
</dbReference>
<evidence type="ECO:0000313" key="5">
    <source>
        <dbReference type="Proteomes" id="UP000178248"/>
    </source>
</evidence>
<dbReference type="GO" id="GO:0016757">
    <property type="term" value="F:glycosyltransferase activity"/>
    <property type="evidence" value="ECO:0007669"/>
    <property type="project" value="UniProtKB-KW"/>
</dbReference>
<name>A0A1G2BRT0_9BACT</name>
<dbReference type="PANTHER" id="PTHR34106">
    <property type="entry name" value="GLYCOSIDASE"/>
    <property type="match status" value="1"/>
</dbReference>
<keyword evidence="1" id="KW-0328">Glycosyltransferase</keyword>
<gene>
    <name evidence="4" type="ORF">A3B30_03565</name>
</gene>
<dbReference type="SUPFAM" id="SSF75005">
    <property type="entry name" value="Arabinanase/levansucrase/invertase"/>
    <property type="match status" value="2"/>
</dbReference>
<evidence type="ECO:0000256" key="2">
    <source>
        <dbReference type="ARBA" id="ARBA00022679"/>
    </source>
</evidence>
<evidence type="ECO:0008006" key="6">
    <source>
        <dbReference type="Google" id="ProtNLM"/>
    </source>
</evidence>
<dbReference type="InterPro" id="IPR023296">
    <property type="entry name" value="Glyco_hydro_beta-prop_sf"/>
</dbReference>
<dbReference type="AlphaFoldDB" id="A0A1G2BRT0"/>
<dbReference type="PANTHER" id="PTHR34106:SF5">
    <property type="entry name" value="GLYCOSIDASE"/>
    <property type="match status" value="1"/>
</dbReference>
<sequence length="640" mass="71822">MSLLTRSSENPIVKPSPHIPWMAGAAFNGCAVKDGRIFHLVYRAVSAPGEFNGVHMERSTIGYAESKDGLRFHSHRQLILPEEEWERYGCEDPRVTRINKRFYIFYTALGTYPFGADGIKVAVAITRDFKTIEERHLVTPFNAKAMALFPQKIHGKYAVIFTMHTDMPPARICLAMVDRIEDLWSAEYWRHWSDSLNEHILYLQRSEKDHVEVGAPPVLTKNGWLIVYSYIQNYFSPPPVFGIEAALVHRRNPLKILGRSHTALMTPEFEYERYGKVPNIVFPTGALVHRGQLRVYYGAADTTACVASAPLSSIAQIIRGTKKAQADLHRFSGNPIIIPQTLHAWEAKATFNPAAIYLKGKVHILYRASSEDNTSVFGYASSSDGFTIDERLDDPIYVPRADFEAKKVPNGNSGCEDPRLTKIGNRLYLCYTAFNGVNPPRVALASIGVDDFLAHHWNWSDPQLISPPDADDKDAALFPKKINDKFAILHRLGVSIWIDFVDSLEFGGSKWLKGKILMNPRTSIADSSKIGIAGPPIATRKGWLLLYHGVARKDHDYRVKAALLDLKDPTQVLARTQDAILAPEMPYEIEGQVNNVVFPCGSAVIRGRLFVYYGTADSRIGVATMRMGALLDRLDRERIK</sequence>
<dbReference type="Pfam" id="PF04041">
    <property type="entry name" value="Glyco_hydro_130"/>
    <property type="match status" value="2"/>
</dbReference>
<dbReference type="EMBL" id="MHKM01000031">
    <property type="protein sequence ID" value="OGY90937.1"/>
    <property type="molecule type" value="Genomic_DNA"/>
</dbReference>
<comment type="caution">
    <text evidence="4">The sequence shown here is derived from an EMBL/GenBank/DDBJ whole genome shotgun (WGS) entry which is preliminary data.</text>
</comment>
<evidence type="ECO:0000256" key="1">
    <source>
        <dbReference type="ARBA" id="ARBA00022676"/>
    </source>
</evidence>
<reference evidence="4 5" key="1">
    <citation type="journal article" date="2016" name="Nat. Commun.">
        <title>Thousands of microbial genomes shed light on interconnected biogeochemical processes in an aquifer system.</title>
        <authorList>
            <person name="Anantharaman K."/>
            <person name="Brown C.T."/>
            <person name="Hug L.A."/>
            <person name="Sharon I."/>
            <person name="Castelle C.J."/>
            <person name="Probst A.J."/>
            <person name="Thomas B.C."/>
            <person name="Singh A."/>
            <person name="Wilkins M.J."/>
            <person name="Karaoz U."/>
            <person name="Brodie E.L."/>
            <person name="Williams K.H."/>
            <person name="Hubbard S.S."/>
            <person name="Banfield J.F."/>
        </authorList>
    </citation>
    <scope>NUCLEOTIDE SEQUENCE [LARGE SCALE GENOMIC DNA]</scope>
</reference>
<dbReference type="Gene3D" id="2.115.10.20">
    <property type="entry name" value="Glycosyl hydrolase domain, family 43"/>
    <property type="match status" value="2"/>
</dbReference>